<organism evidence="3 4">
    <name type="scientific">Candidatus Blautia stercorigallinarum</name>
    <dbReference type="NCBI Taxonomy" id="2838501"/>
    <lineage>
        <taxon>Bacteria</taxon>
        <taxon>Bacillati</taxon>
        <taxon>Bacillota</taxon>
        <taxon>Clostridia</taxon>
        <taxon>Lachnospirales</taxon>
        <taxon>Lachnospiraceae</taxon>
        <taxon>Blautia</taxon>
    </lineage>
</organism>
<evidence type="ECO:0000313" key="3">
    <source>
        <dbReference type="EMBL" id="HIV38218.1"/>
    </source>
</evidence>
<sequence>MYKNVYKYDEMKRKEHMAVRENVGWYLWTHQLVEVKGDDAAAFLDLLFTKPIGTLKTGRERYTTMLDEKGEIIDDVVVFRLEEHRFWVSTLFATYMLQWMSANKGDYKVSFENITAGIHMYAVQGPRAKELVNQLVNDPIDELKFFSFAQNQIDDLPVMINRAGFTGEKIGYEIYVAADKADELEEKLHKAGDPMNAREVTEFQVMAWTLPTEAGFYYMRDLRHTNPFEVGLEKGIDWEKEFIGKEALLNIKENGPSREMVGFTVSEPDAYIQSRHLGGAGSAVLKGGEEVGRVVKFVYGFVKDTNIGYIMAKAGALREGDVVQIHGYDAVITDKNFL</sequence>
<protein>
    <submittedName>
        <fullName evidence="3">Aminomethyltransferase family protein</fullName>
    </submittedName>
</protein>
<dbReference type="PIRSF" id="PIRSF006487">
    <property type="entry name" value="GcvT"/>
    <property type="match status" value="1"/>
</dbReference>
<reference evidence="3" key="2">
    <citation type="submission" date="2021-04" db="EMBL/GenBank/DDBJ databases">
        <authorList>
            <person name="Gilroy R."/>
        </authorList>
    </citation>
    <scope>NUCLEOTIDE SEQUENCE</scope>
    <source>
        <strain evidence="3">CHK195-9823</strain>
    </source>
</reference>
<evidence type="ECO:0000256" key="1">
    <source>
        <dbReference type="PIRSR" id="PIRSR006487-1"/>
    </source>
</evidence>
<dbReference type="SUPFAM" id="SSF103025">
    <property type="entry name" value="Folate-binding domain"/>
    <property type="match status" value="1"/>
</dbReference>
<dbReference type="Proteomes" id="UP000886814">
    <property type="component" value="Unassembled WGS sequence"/>
</dbReference>
<accession>A0A9D1TEJ6</accession>
<dbReference type="PANTHER" id="PTHR43757">
    <property type="entry name" value="AMINOMETHYLTRANSFERASE"/>
    <property type="match status" value="1"/>
</dbReference>
<gene>
    <name evidence="3" type="ORF">H9747_04365</name>
</gene>
<feature type="domain" description="GCVT N-terminal" evidence="2">
    <location>
        <begin position="8"/>
        <end position="240"/>
    </location>
</feature>
<dbReference type="PANTHER" id="PTHR43757:SF2">
    <property type="entry name" value="AMINOMETHYLTRANSFERASE, MITOCHONDRIAL"/>
    <property type="match status" value="1"/>
</dbReference>
<dbReference type="EMBL" id="DXIQ01000027">
    <property type="protein sequence ID" value="HIV38218.1"/>
    <property type="molecule type" value="Genomic_DNA"/>
</dbReference>
<dbReference type="InterPro" id="IPR027266">
    <property type="entry name" value="TrmE/GcvT-like"/>
</dbReference>
<evidence type="ECO:0000313" key="4">
    <source>
        <dbReference type="Proteomes" id="UP000886814"/>
    </source>
</evidence>
<dbReference type="AlphaFoldDB" id="A0A9D1TEJ6"/>
<proteinExistence type="predicted"/>
<dbReference type="InterPro" id="IPR028896">
    <property type="entry name" value="GcvT/YgfZ/DmdA"/>
</dbReference>
<reference evidence="3" key="1">
    <citation type="journal article" date="2021" name="PeerJ">
        <title>Extensive microbial diversity within the chicken gut microbiome revealed by metagenomics and culture.</title>
        <authorList>
            <person name="Gilroy R."/>
            <person name="Ravi A."/>
            <person name="Getino M."/>
            <person name="Pursley I."/>
            <person name="Horton D.L."/>
            <person name="Alikhan N.F."/>
            <person name="Baker D."/>
            <person name="Gharbi K."/>
            <person name="Hall N."/>
            <person name="Watson M."/>
            <person name="Adriaenssens E.M."/>
            <person name="Foster-Nyarko E."/>
            <person name="Jarju S."/>
            <person name="Secka A."/>
            <person name="Antonio M."/>
            <person name="Oren A."/>
            <person name="Chaudhuri R.R."/>
            <person name="La Ragione R."/>
            <person name="Hildebrand F."/>
            <person name="Pallen M.J."/>
        </authorList>
    </citation>
    <scope>NUCLEOTIDE SEQUENCE</scope>
    <source>
        <strain evidence="3">CHK195-9823</strain>
    </source>
</reference>
<comment type="caution">
    <text evidence="3">The sequence shown here is derived from an EMBL/GenBank/DDBJ whole genome shotgun (WGS) entry which is preliminary data.</text>
</comment>
<name>A0A9D1TEJ6_9FIRM</name>
<dbReference type="InterPro" id="IPR006222">
    <property type="entry name" value="GCVT_N"/>
</dbReference>
<evidence type="ECO:0000259" key="2">
    <source>
        <dbReference type="Pfam" id="PF01571"/>
    </source>
</evidence>
<dbReference type="Gene3D" id="3.30.1360.120">
    <property type="entry name" value="Probable tRNA modification gtpase trme, domain 1"/>
    <property type="match status" value="1"/>
</dbReference>
<feature type="binding site" evidence="1">
    <location>
        <position position="173"/>
    </location>
    <ligand>
        <name>substrate</name>
    </ligand>
</feature>
<dbReference type="Pfam" id="PF01571">
    <property type="entry name" value="GCV_T"/>
    <property type="match status" value="1"/>
</dbReference>